<dbReference type="Proteomes" id="UP001362999">
    <property type="component" value="Unassembled WGS sequence"/>
</dbReference>
<evidence type="ECO:0000313" key="3">
    <source>
        <dbReference type="Proteomes" id="UP001362999"/>
    </source>
</evidence>
<dbReference type="EMBL" id="JAWWNJ010000006">
    <property type="protein sequence ID" value="KAK7053956.1"/>
    <property type="molecule type" value="Genomic_DNA"/>
</dbReference>
<feature type="region of interest" description="Disordered" evidence="1">
    <location>
        <begin position="1"/>
        <end position="96"/>
    </location>
</feature>
<dbReference type="AlphaFoldDB" id="A0AAW0DN98"/>
<comment type="caution">
    <text evidence="2">The sequence shown here is derived from an EMBL/GenBank/DDBJ whole genome shotgun (WGS) entry which is preliminary data.</text>
</comment>
<evidence type="ECO:0000313" key="2">
    <source>
        <dbReference type="EMBL" id="KAK7053956.1"/>
    </source>
</evidence>
<accession>A0AAW0DN98</accession>
<sequence length="394" mass="43518">MSPDTQYYDDDEEEVCPDYHTATSLRRSVTVTTTRTSSSEGSASGSSASHNRNVHWHSPSDASRSSPTLRSSSSHAQLRRTASTRTSPAHPLPTPPLRFNPQRYIYTYTMLISGAPLAFLLSVEPSHGKPTPGKYTMRLSLKVDDVERPIAEPISLRLSVDPRKLDFAIFVFPGKNSVLPEGCLYSLRVWLRANGVDHRIFGEDDLWIGADLDFGSIENASFACLRPEGTTPPSLQDTQVYDAIVGRARVQFVIRWSPLGDGYYRYTMEYAAGGVGNLLMDDLRLRVDGDPRRVDFLVYTVPVRSVPAGASHRLRVWLKTRAGPSASEGDSVAASAHVYQRVWRTDTFKIGARLDFEALGPRLVMGSLAGPPQTVAVDVASLVGYQRDVKQFIV</sequence>
<keyword evidence="3" id="KW-1185">Reference proteome</keyword>
<name>A0AAW0DN98_9AGAR</name>
<reference evidence="2 3" key="1">
    <citation type="journal article" date="2024" name="J Genomics">
        <title>Draft genome sequencing and assembly of Favolaschia claudopus CIRM-BRFM 2984 isolated from oak limbs.</title>
        <authorList>
            <person name="Navarro D."/>
            <person name="Drula E."/>
            <person name="Chaduli D."/>
            <person name="Cazenave R."/>
            <person name="Ahrendt S."/>
            <person name="Wang J."/>
            <person name="Lipzen A."/>
            <person name="Daum C."/>
            <person name="Barry K."/>
            <person name="Grigoriev I.V."/>
            <person name="Favel A."/>
            <person name="Rosso M.N."/>
            <person name="Martin F."/>
        </authorList>
    </citation>
    <scope>NUCLEOTIDE SEQUENCE [LARGE SCALE GENOMIC DNA]</scope>
    <source>
        <strain evidence="2 3">CIRM-BRFM 2984</strain>
    </source>
</reference>
<organism evidence="2 3">
    <name type="scientific">Favolaschia claudopus</name>
    <dbReference type="NCBI Taxonomy" id="2862362"/>
    <lineage>
        <taxon>Eukaryota</taxon>
        <taxon>Fungi</taxon>
        <taxon>Dikarya</taxon>
        <taxon>Basidiomycota</taxon>
        <taxon>Agaricomycotina</taxon>
        <taxon>Agaricomycetes</taxon>
        <taxon>Agaricomycetidae</taxon>
        <taxon>Agaricales</taxon>
        <taxon>Marasmiineae</taxon>
        <taxon>Mycenaceae</taxon>
        <taxon>Favolaschia</taxon>
    </lineage>
</organism>
<protein>
    <submittedName>
        <fullName evidence="2">Uncharacterized protein</fullName>
    </submittedName>
</protein>
<feature type="compositionally biased region" description="Acidic residues" evidence="1">
    <location>
        <begin position="7"/>
        <end position="16"/>
    </location>
</feature>
<feature type="compositionally biased region" description="Low complexity" evidence="1">
    <location>
        <begin position="21"/>
        <end position="49"/>
    </location>
</feature>
<evidence type="ECO:0000256" key="1">
    <source>
        <dbReference type="SAM" id="MobiDB-lite"/>
    </source>
</evidence>
<feature type="compositionally biased region" description="Low complexity" evidence="1">
    <location>
        <begin position="60"/>
        <end position="74"/>
    </location>
</feature>
<gene>
    <name evidence="2" type="ORF">R3P38DRAFT_2501130</name>
</gene>
<proteinExistence type="predicted"/>